<reference evidence="2" key="2">
    <citation type="journal article" date="2023" name="IMA Fungus">
        <title>Comparative genomic study of the Penicillium genus elucidates a diverse pangenome and 15 lateral gene transfer events.</title>
        <authorList>
            <person name="Petersen C."/>
            <person name="Sorensen T."/>
            <person name="Nielsen M.R."/>
            <person name="Sondergaard T.E."/>
            <person name="Sorensen J.L."/>
            <person name="Fitzpatrick D.A."/>
            <person name="Frisvad J.C."/>
            <person name="Nielsen K.L."/>
        </authorList>
    </citation>
    <scope>NUCLEOTIDE SEQUENCE</scope>
    <source>
        <strain evidence="2">IBT 29864</strain>
    </source>
</reference>
<dbReference type="RefSeq" id="XP_056549945.1">
    <property type="nucleotide sequence ID" value="XM_056703985.1"/>
</dbReference>
<sequence length="301" mass="34501">MNPDGALAKGEIRFDSKLDGQCNGWILMTRFPGVPLSTLSLSTDKLKTIDEQLANIVFRWREGLPVWKVTGNLECGISDEKPSSLDSLEIFGLRIIPSSTMPAFGVKFDEPIINGLQYYRVKLEARLRKLQELEIFKGNRHLIHSIREFIAVRLPQLGICNLQSQFVFTRYDLSPHNVFISVDATEISGVFDFEFSGFFPELDEFVNDAVDNEGDWPDILYEAYLNRLEACGMRTPRRGIEERLWREATARSRLGGNIAPWWLEDLVPSERMELEEDVLKSEKIVLEAMQLLDQSVRDSIR</sequence>
<dbReference type="InterPro" id="IPR002575">
    <property type="entry name" value="Aminoglycoside_PTrfase"/>
</dbReference>
<dbReference type="AlphaFoldDB" id="A0A9W9UW02"/>
<keyword evidence="3" id="KW-1185">Reference proteome</keyword>
<evidence type="ECO:0000313" key="2">
    <source>
        <dbReference type="EMBL" id="KAJ5358659.1"/>
    </source>
</evidence>
<proteinExistence type="predicted"/>
<protein>
    <recommendedName>
        <fullName evidence="1">Aminoglycoside phosphotransferase domain-containing protein</fullName>
    </recommendedName>
</protein>
<dbReference type="GeneID" id="81443164"/>
<evidence type="ECO:0000313" key="3">
    <source>
        <dbReference type="Proteomes" id="UP001147782"/>
    </source>
</evidence>
<feature type="domain" description="Aminoglycoside phosphotransferase" evidence="1">
    <location>
        <begin position="24"/>
        <end position="229"/>
    </location>
</feature>
<organism evidence="2 3">
    <name type="scientific">Penicillium cataractarum</name>
    <dbReference type="NCBI Taxonomy" id="2100454"/>
    <lineage>
        <taxon>Eukaryota</taxon>
        <taxon>Fungi</taxon>
        <taxon>Dikarya</taxon>
        <taxon>Ascomycota</taxon>
        <taxon>Pezizomycotina</taxon>
        <taxon>Eurotiomycetes</taxon>
        <taxon>Eurotiomycetidae</taxon>
        <taxon>Eurotiales</taxon>
        <taxon>Aspergillaceae</taxon>
        <taxon>Penicillium</taxon>
    </lineage>
</organism>
<accession>A0A9W9UW02</accession>
<dbReference type="InterPro" id="IPR011009">
    <property type="entry name" value="Kinase-like_dom_sf"/>
</dbReference>
<reference evidence="2" key="1">
    <citation type="submission" date="2022-11" db="EMBL/GenBank/DDBJ databases">
        <authorList>
            <person name="Petersen C."/>
        </authorList>
    </citation>
    <scope>NUCLEOTIDE SEQUENCE</scope>
    <source>
        <strain evidence="2">IBT 29864</strain>
    </source>
</reference>
<dbReference type="Pfam" id="PF01636">
    <property type="entry name" value="APH"/>
    <property type="match status" value="1"/>
</dbReference>
<comment type="caution">
    <text evidence="2">The sequence shown here is derived from an EMBL/GenBank/DDBJ whole genome shotgun (WGS) entry which is preliminary data.</text>
</comment>
<evidence type="ECO:0000259" key="1">
    <source>
        <dbReference type="Pfam" id="PF01636"/>
    </source>
</evidence>
<dbReference type="SUPFAM" id="SSF56112">
    <property type="entry name" value="Protein kinase-like (PK-like)"/>
    <property type="match status" value="1"/>
</dbReference>
<dbReference type="EMBL" id="JAPZBS010000009">
    <property type="protein sequence ID" value="KAJ5358659.1"/>
    <property type="molecule type" value="Genomic_DNA"/>
</dbReference>
<dbReference type="Proteomes" id="UP001147782">
    <property type="component" value="Unassembled WGS sequence"/>
</dbReference>
<gene>
    <name evidence="2" type="ORF">N7496_011072</name>
</gene>
<name>A0A9W9UW02_9EURO</name>
<dbReference type="OrthoDB" id="2906425at2759"/>